<evidence type="ECO:0000313" key="4">
    <source>
        <dbReference type="EMBL" id="KAI7796986.1"/>
    </source>
</evidence>
<feature type="coiled-coil region" evidence="1">
    <location>
        <begin position="224"/>
        <end position="287"/>
    </location>
</feature>
<dbReference type="InterPro" id="IPR008983">
    <property type="entry name" value="Tumour_necrosis_fac-like_dom"/>
</dbReference>
<name>A0A9W7TID8_TRIRA</name>
<evidence type="ECO:0000256" key="1">
    <source>
        <dbReference type="SAM" id="Coils"/>
    </source>
</evidence>
<gene>
    <name evidence="4" type="ORF">IRJ41_010663</name>
</gene>
<reference evidence="4" key="1">
    <citation type="submission" date="2021-02" db="EMBL/GenBank/DDBJ databases">
        <title>Comparative genomics reveals that relaxation of natural selection precedes convergent phenotypic evolution of cavefish.</title>
        <authorList>
            <person name="Peng Z."/>
        </authorList>
    </citation>
    <scope>NUCLEOTIDE SEQUENCE</scope>
    <source>
        <tissue evidence="4">Muscle</tissue>
    </source>
</reference>
<evidence type="ECO:0000313" key="5">
    <source>
        <dbReference type="Proteomes" id="UP001059041"/>
    </source>
</evidence>
<dbReference type="InterPro" id="IPR001073">
    <property type="entry name" value="C1q_dom"/>
</dbReference>
<dbReference type="Gene3D" id="2.60.120.40">
    <property type="match status" value="1"/>
</dbReference>
<feature type="region of interest" description="Disordered" evidence="2">
    <location>
        <begin position="472"/>
        <end position="523"/>
    </location>
</feature>
<dbReference type="SUPFAM" id="SSF49842">
    <property type="entry name" value="TNF-like"/>
    <property type="match status" value="1"/>
</dbReference>
<keyword evidence="1" id="KW-0175">Coiled coil</keyword>
<feature type="compositionally biased region" description="Basic and acidic residues" evidence="2">
    <location>
        <begin position="482"/>
        <end position="492"/>
    </location>
</feature>
<dbReference type="Pfam" id="PF00386">
    <property type="entry name" value="C1q"/>
    <property type="match status" value="1"/>
</dbReference>
<dbReference type="EMBL" id="JAFHDT010000018">
    <property type="protein sequence ID" value="KAI7796986.1"/>
    <property type="molecule type" value="Genomic_DNA"/>
</dbReference>
<dbReference type="PROSITE" id="PS50871">
    <property type="entry name" value="C1Q"/>
    <property type="match status" value="1"/>
</dbReference>
<organism evidence="4 5">
    <name type="scientific">Triplophysa rosa</name>
    <name type="common">Cave loach</name>
    <dbReference type="NCBI Taxonomy" id="992332"/>
    <lineage>
        <taxon>Eukaryota</taxon>
        <taxon>Metazoa</taxon>
        <taxon>Chordata</taxon>
        <taxon>Craniata</taxon>
        <taxon>Vertebrata</taxon>
        <taxon>Euteleostomi</taxon>
        <taxon>Actinopterygii</taxon>
        <taxon>Neopterygii</taxon>
        <taxon>Teleostei</taxon>
        <taxon>Ostariophysi</taxon>
        <taxon>Cypriniformes</taxon>
        <taxon>Nemacheilidae</taxon>
        <taxon>Triplophysa</taxon>
    </lineage>
</organism>
<feature type="compositionally biased region" description="Polar residues" evidence="2">
    <location>
        <begin position="498"/>
        <end position="507"/>
    </location>
</feature>
<evidence type="ECO:0000256" key="2">
    <source>
        <dbReference type="SAM" id="MobiDB-lite"/>
    </source>
</evidence>
<feature type="coiled-coil region" evidence="1">
    <location>
        <begin position="51"/>
        <end position="78"/>
    </location>
</feature>
<keyword evidence="5" id="KW-1185">Reference proteome</keyword>
<dbReference type="AlphaFoldDB" id="A0A9W7TID8"/>
<proteinExistence type="predicted"/>
<protein>
    <submittedName>
        <fullName evidence="4">Multimerin-2</fullName>
    </submittedName>
</protein>
<feature type="domain" description="C1q" evidence="3">
    <location>
        <begin position="643"/>
        <end position="771"/>
    </location>
</feature>
<accession>A0A9W7TID8</accession>
<dbReference type="Proteomes" id="UP001059041">
    <property type="component" value="Linkage Group LG18"/>
</dbReference>
<comment type="caution">
    <text evidence="4">The sequence shown here is derived from an EMBL/GenBank/DDBJ whole genome shotgun (WGS) entry which is preliminary data.</text>
</comment>
<feature type="region of interest" description="Disordered" evidence="2">
    <location>
        <begin position="610"/>
        <end position="633"/>
    </location>
</feature>
<sequence length="774" mass="87297">MLTTLKRPVIDILGAKEGIPTSQPLPILDSSILLSMHQLMSIMMSQLQPVLESFNQTLQHLSGEVDALSRDMQQLRLEQFGDASRRTEARSGNIEEKLEYSHLQISEMKTQLDTQKDQMERAFQIQQDILQHNLTKLKDEMEDQISQSIDAQVNLQSLSVLVEKVRLGQKRLEGTLQRERAESVEPAQESRVWEAITRLDERAQKNSAQLSSLSDTSEDTASALQTLRENLLNLGQKVEEVKKDSEVHFAETGLEVEAVRVRVLHSISELKANVSAHEGQLREIELDLNNIYHQLKRNDSPIAAQACNCASIADSLVRLEMEVANVTRLAKKNQLAFEDAEMERSQTRWMTEVEDLHQGLLNMKESLAFEQGRSRIINNNISQLKASLLDSQMEMRSLKEKDEAKSTEIQGLAATFSSLLSDALRHSEVLEVLLGEEVLEFTTWSHNQQKELSIPNLLQKIHSMQHKIENHDRSLASLRKKRPEEGEMHSDDPVAYSDWTSTKNQLGYPTPDPSTGEDEDDDYSVSDFWSLGKEVEELAGRINLLEESCGNCTVTPGGSAVELQVDIASLRQTLEDHLRTFEKLFSHTEELTSSGRSLNLDDVWKLVRRKERNNRRQNPNQEKTESGNENSSRRGKRYNYVLLPLSPVVFVSNLDHRTTPSGELTSTNTAVNHGGAFNPTSRMFCVPQTGLYLVLVTLDFQRGHSSAVLKRSGVPVASLTQEHGGLVSRSILLELRQRERVTLQLMRGSLRKAQVGDNALSGLLLYTTEDKDVL</sequence>
<evidence type="ECO:0000259" key="3">
    <source>
        <dbReference type="PROSITE" id="PS50871"/>
    </source>
</evidence>